<dbReference type="Proteomes" id="UP001612741">
    <property type="component" value="Unassembled WGS sequence"/>
</dbReference>
<dbReference type="Pfam" id="PF00326">
    <property type="entry name" value="Peptidase_S9"/>
    <property type="match status" value="1"/>
</dbReference>
<evidence type="ECO:0000256" key="1">
    <source>
        <dbReference type="SAM" id="MobiDB-lite"/>
    </source>
</evidence>
<feature type="compositionally biased region" description="Basic and acidic residues" evidence="1">
    <location>
        <begin position="50"/>
        <end position="64"/>
    </location>
</feature>
<reference evidence="4 5" key="1">
    <citation type="submission" date="2024-10" db="EMBL/GenBank/DDBJ databases">
        <title>The Natural Products Discovery Center: Release of the First 8490 Sequenced Strains for Exploring Actinobacteria Biosynthetic Diversity.</title>
        <authorList>
            <person name="Kalkreuter E."/>
            <person name="Kautsar S.A."/>
            <person name="Yang D."/>
            <person name="Bader C.D."/>
            <person name="Teijaro C.N."/>
            <person name="Fluegel L."/>
            <person name="Davis C.M."/>
            <person name="Simpson J.R."/>
            <person name="Lauterbach L."/>
            <person name="Steele A.D."/>
            <person name="Gui C."/>
            <person name="Meng S."/>
            <person name="Li G."/>
            <person name="Viehrig K."/>
            <person name="Ye F."/>
            <person name="Su P."/>
            <person name="Kiefer A.F."/>
            <person name="Nichols A."/>
            <person name="Cepeda A.J."/>
            <person name="Yan W."/>
            <person name="Fan B."/>
            <person name="Jiang Y."/>
            <person name="Adhikari A."/>
            <person name="Zheng C.-J."/>
            <person name="Schuster L."/>
            <person name="Cowan T.M."/>
            <person name="Smanski M.J."/>
            <person name="Chevrette M.G."/>
            <person name="De Carvalho L.P.S."/>
            <person name="Shen B."/>
        </authorList>
    </citation>
    <scope>NUCLEOTIDE SEQUENCE [LARGE SCALE GENOMIC DNA]</scope>
    <source>
        <strain evidence="4 5">NPDC050545</strain>
    </source>
</reference>
<evidence type="ECO:0000313" key="4">
    <source>
        <dbReference type="EMBL" id="MFI6505707.1"/>
    </source>
</evidence>
<dbReference type="RefSeq" id="WP_397092025.1">
    <property type="nucleotide sequence ID" value="NZ_JBITGY010000022.1"/>
</dbReference>
<evidence type="ECO:0000313" key="5">
    <source>
        <dbReference type="Proteomes" id="UP001612741"/>
    </source>
</evidence>
<dbReference type="InterPro" id="IPR029058">
    <property type="entry name" value="AB_hydrolase_fold"/>
</dbReference>
<sequence>MNDRFRRAAALVPGREPDLVRLATITPVWEGDSFWYAVPGGRVRVFPETGERVTEPAGEPEKGAGESGETADELGETAGERYAVAVQDGNLLVDGRPLTTDGVPGHAYGLPSDQGAMPIMAVQLGMDTPPELAWAPDGRRFVTQRVDQRHVPTLTLTQSRPPGGGPRPLAHTRHYEMPGDPLPTVQHMIFDAETGERVDVDLPPLTFTHDTPLGIGRLWWCGDDTLWLLYGTRGAKAARLYRIDARTGHAERVLEEKSETIQLSGPLLVDAPLVRTHGDEVLWYSERTGWGHLYRYVDGQAANAVTEGEWMVREILHLDWTARQLVFASGGHGGNPYDRRICRAGLDGGDVTVLTPEDADHYGQVSPDGRWLIDTYATPGTPAVTVLRDASGAVVTELARADLSALVEAGWRAPERFTAKAADGVTDVHGLLYLPAGFDPAAGYPIVDSIYNGPQLARQARITVRGYPIDPWLLDPAGHAPALAALGFAVVVMDGRGTPFRGRAFQDASYGDPACSVGLADHVAAIRQLAAERPYLDLTRVGVTGHSGGGAATARALLTYPDFFHVGVASAGDYEHDAYYAVWGETYQGPPPQDYAAHSLAGLAGNLRGKLMIIFGEMDDNCHPGMSLRLIDALIRADADFEMLMVPNAAHGYLHAEEYVQRRQWEFLARHLLLEG</sequence>
<evidence type="ECO:0000259" key="2">
    <source>
        <dbReference type="Pfam" id="PF00326"/>
    </source>
</evidence>
<dbReference type="Pfam" id="PF00930">
    <property type="entry name" value="DPPIV_N"/>
    <property type="match status" value="1"/>
</dbReference>
<dbReference type="InterPro" id="IPR050278">
    <property type="entry name" value="Serine_Prot_S9B/DPPIV"/>
</dbReference>
<accession>A0ABW7ZC19</accession>
<organism evidence="4 5">
    <name type="scientific">Nonomuraea typhae</name>
    <dbReference type="NCBI Taxonomy" id="2603600"/>
    <lineage>
        <taxon>Bacteria</taxon>
        <taxon>Bacillati</taxon>
        <taxon>Actinomycetota</taxon>
        <taxon>Actinomycetes</taxon>
        <taxon>Streptosporangiales</taxon>
        <taxon>Streptosporangiaceae</taxon>
        <taxon>Nonomuraea</taxon>
    </lineage>
</organism>
<dbReference type="Gene3D" id="2.140.10.30">
    <property type="entry name" value="Dipeptidylpeptidase IV, N-terminal domain"/>
    <property type="match status" value="1"/>
</dbReference>
<feature type="region of interest" description="Disordered" evidence="1">
    <location>
        <begin position="50"/>
        <end position="73"/>
    </location>
</feature>
<keyword evidence="5" id="KW-1185">Reference proteome</keyword>
<name>A0ABW7ZC19_9ACTN</name>
<protein>
    <submittedName>
        <fullName evidence="4">Prolyl oligopeptidase family serine peptidase</fullName>
    </submittedName>
</protein>
<evidence type="ECO:0000259" key="3">
    <source>
        <dbReference type="Pfam" id="PF00930"/>
    </source>
</evidence>
<comment type="caution">
    <text evidence="4">The sequence shown here is derived from an EMBL/GenBank/DDBJ whole genome shotgun (WGS) entry which is preliminary data.</text>
</comment>
<dbReference type="SUPFAM" id="SSF53474">
    <property type="entry name" value="alpha/beta-Hydrolases"/>
    <property type="match status" value="1"/>
</dbReference>
<dbReference type="EMBL" id="JBITGY010000022">
    <property type="protein sequence ID" value="MFI6505707.1"/>
    <property type="molecule type" value="Genomic_DNA"/>
</dbReference>
<gene>
    <name evidence="4" type="ORF">ACIBG2_50595</name>
</gene>
<feature type="domain" description="Peptidase S9 prolyl oligopeptidase catalytic" evidence="2">
    <location>
        <begin position="482"/>
        <end position="672"/>
    </location>
</feature>
<proteinExistence type="predicted"/>
<dbReference type="PANTHER" id="PTHR11731">
    <property type="entry name" value="PROTEASE FAMILY S9B,C DIPEPTIDYL-PEPTIDASE IV-RELATED"/>
    <property type="match status" value="1"/>
</dbReference>
<dbReference type="InterPro" id="IPR001375">
    <property type="entry name" value="Peptidase_S9_cat"/>
</dbReference>
<dbReference type="PANTHER" id="PTHR11731:SF118">
    <property type="entry name" value="BLR1971 PROTEIN"/>
    <property type="match status" value="1"/>
</dbReference>
<dbReference type="Gene3D" id="3.40.50.1820">
    <property type="entry name" value="alpha/beta hydrolase"/>
    <property type="match status" value="1"/>
</dbReference>
<feature type="domain" description="Dipeptidylpeptidase IV N-terminal" evidence="3">
    <location>
        <begin position="132"/>
        <end position="382"/>
    </location>
</feature>
<dbReference type="InterPro" id="IPR002469">
    <property type="entry name" value="Peptidase_S9B_N"/>
</dbReference>
<dbReference type="SUPFAM" id="SSF82171">
    <property type="entry name" value="DPP6 N-terminal domain-like"/>
    <property type="match status" value="1"/>
</dbReference>